<reference evidence="7" key="1">
    <citation type="submission" date="2016-11" db="UniProtKB">
        <authorList>
            <consortium name="WormBaseParasite"/>
        </authorList>
    </citation>
    <scope>IDENTIFICATION</scope>
</reference>
<dbReference type="AlphaFoldDB" id="A0A1I8AK62"/>
<sequence length="216" mass="23892">MELLCTLNTAIGVYENSIMIKAYGLWAIVYIIVSVILTSKYNRGAFGSPLPPFEAFFKKNLSSVKLGLVLLAEVIALSLGYPIARTIWANTFWLLDEHQTSYNSSNCELAYKAPIFYAMIYEMVNGFLMRTAFLIPGKLKAVAIPVVFMSSLTFAGKYIGSPGITPILAASRFLGCQPLSPVLFFIIYWIAPLAGWMMSSKVFPGAEVQKSKEKTN</sequence>
<name>A0A1I8AK62_9BILA</name>
<dbReference type="Proteomes" id="UP000095287">
    <property type="component" value="Unplaced"/>
</dbReference>
<feature type="transmembrane region" description="Helical" evidence="5">
    <location>
        <begin position="20"/>
        <end position="38"/>
    </location>
</feature>
<dbReference type="PANTHER" id="PTHR21191">
    <property type="entry name" value="AQUAPORIN"/>
    <property type="match status" value="1"/>
</dbReference>
<dbReference type="GO" id="GO:0016020">
    <property type="term" value="C:membrane"/>
    <property type="evidence" value="ECO:0007669"/>
    <property type="project" value="UniProtKB-SubCell"/>
</dbReference>
<evidence type="ECO:0000256" key="5">
    <source>
        <dbReference type="SAM" id="Phobius"/>
    </source>
</evidence>
<keyword evidence="6" id="KW-1185">Reference proteome</keyword>
<comment type="subcellular location">
    <subcellularLocation>
        <location evidence="1">Membrane</location>
        <topology evidence="1">Multi-pass membrane protein</topology>
    </subcellularLocation>
</comment>
<dbReference type="InterPro" id="IPR023271">
    <property type="entry name" value="Aquaporin-like"/>
</dbReference>
<proteinExistence type="predicted"/>
<dbReference type="InterPro" id="IPR051883">
    <property type="entry name" value="AQP11/12_channel"/>
</dbReference>
<evidence type="ECO:0000256" key="4">
    <source>
        <dbReference type="ARBA" id="ARBA00023136"/>
    </source>
</evidence>
<keyword evidence="3 5" id="KW-1133">Transmembrane helix</keyword>
<keyword evidence="2 5" id="KW-0812">Transmembrane</keyword>
<protein>
    <submittedName>
        <fullName evidence="7">Very-long-chain (3R)-3-hydroxyacyl-CoA dehydratase</fullName>
    </submittedName>
</protein>
<dbReference type="SUPFAM" id="SSF81338">
    <property type="entry name" value="Aquaporin-like"/>
    <property type="match status" value="1"/>
</dbReference>
<evidence type="ECO:0000256" key="3">
    <source>
        <dbReference type="ARBA" id="ARBA00022989"/>
    </source>
</evidence>
<accession>A0A1I8AK62</accession>
<evidence type="ECO:0000256" key="1">
    <source>
        <dbReference type="ARBA" id="ARBA00004141"/>
    </source>
</evidence>
<feature type="transmembrane region" description="Helical" evidence="5">
    <location>
        <begin position="109"/>
        <end position="129"/>
    </location>
</feature>
<dbReference type="WBParaSite" id="L893_g6794.t1">
    <property type="protein sequence ID" value="L893_g6794.t1"/>
    <property type="gene ID" value="L893_g6794"/>
</dbReference>
<feature type="transmembrane region" description="Helical" evidence="5">
    <location>
        <begin position="179"/>
        <end position="198"/>
    </location>
</feature>
<feature type="transmembrane region" description="Helical" evidence="5">
    <location>
        <begin position="141"/>
        <end position="159"/>
    </location>
</feature>
<dbReference type="GO" id="GO:0015267">
    <property type="term" value="F:channel activity"/>
    <property type="evidence" value="ECO:0007669"/>
    <property type="project" value="TreeGrafter"/>
</dbReference>
<evidence type="ECO:0000256" key="2">
    <source>
        <dbReference type="ARBA" id="ARBA00022692"/>
    </source>
</evidence>
<evidence type="ECO:0000313" key="6">
    <source>
        <dbReference type="Proteomes" id="UP000095287"/>
    </source>
</evidence>
<dbReference type="GO" id="GO:0005737">
    <property type="term" value="C:cytoplasm"/>
    <property type="evidence" value="ECO:0007669"/>
    <property type="project" value="TreeGrafter"/>
</dbReference>
<keyword evidence="4 5" id="KW-0472">Membrane</keyword>
<feature type="transmembrane region" description="Helical" evidence="5">
    <location>
        <begin position="66"/>
        <end position="89"/>
    </location>
</feature>
<organism evidence="6 7">
    <name type="scientific">Steinernema glaseri</name>
    <dbReference type="NCBI Taxonomy" id="37863"/>
    <lineage>
        <taxon>Eukaryota</taxon>
        <taxon>Metazoa</taxon>
        <taxon>Ecdysozoa</taxon>
        <taxon>Nematoda</taxon>
        <taxon>Chromadorea</taxon>
        <taxon>Rhabditida</taxon>
        <taxon>Tylenchina</taxon>
        <taxon>Panagrolaimomorpha</taxon>
        <taxon>Strongyloidoidea</taxon>
        <taxon>Steinernematidae</taxon>
        <taxon>Steinernema</taxon>
    </lineage>
</organism>
<dbReference type="PANTHER" id="PTHR21191:SF16">
    <property type="entry name" value="AQUAPORIN"/>
    <property type="match status" value="1"/>
</dbReference>
<evidence type="ECO:0000313" key="7">
    <source>
        <dbReference type="WBParaSite" id="L893_g6794.t1"/>
    </source>
</evidence>